<keyword evidence="3" id="KW-1185">Reference proteome</keyword>
<dbReference type="Proteomes" id="UP000008694">
    <property type="component" value="Unassembled WGS sequence"/>
</dbReference>
<dbReference type="AlphaFoldDB" id="D7LBM2"/>
<dbReference type="EMBL" id="GL348716">
    <property type="protein sequence ID" value="EFH57358.1"/>
    <property type="molecule type" value="Genomic_DNA"/>
</dbReference>
<dbReference type="Gramene" id="Al_scaffold_0004_1457">
    <property type="protein sequence ID" value="Al_scaffold_0004_1457"/>
    <property type="gene ID" value="Al_scaffold_0004_1457"/>
</dbReference>
<evidence type="ECO:0000313" key="2">
    <source>
        <dbReference type="EMBL" id="EFH57358.1"/>
    </source>
</evidence>
<sequence>MPQGSGAESEAPRISGLAQQQLSTLIRAAPCTVDASTGHGATDGPRGKTLAINEIRGGSSCGSSGGSSCGSSGGEERRFDILDLESQILTQTENEG</sequence>
<proteinExistence type="predicted"/>
<evidence type="ECO:0000256" key="1">
    <source>
        <dbReference type="SAM" id="MobiDB-lite"/>
    </source>
</evidence>
<feature type="compositionally biased region" description="Polar residues" evidence="1">
    <location>
        <begin position="87"/>
        <end position="96"/>
    </location>
</feature>
<dbReference type="HOGENOM" id="CLU_2362579_0_0_1"/>
<feature type="compositionally biased region" description="Gly residues" evidence="1">
    <location>
        <begin position="59"/>
        <end position="73"/>
    </location>
</feature>
<reference evidence="3" key="1">
    <citation type="journal article" date="2011" name="Nat. Genet.">
        <title>The Arabidopsis lyrata genome sequence and the basis of rapid genome size change.</title>
        <authorList>
            <person name="Hu T.T."/>
            <person name="Pattyn P."/>
            <person name="Bakker E.G."/>
            <person name="Cao J."/>
            <person name="Cheng J.-F."/>
            <person name="Clark R.M."/>
            <person name="Fahlgren N."/>
            <person name="Fawcett J.A."/>
            <person name="Grimwood J."/>
            <person name="Gundlach H."/>
            <person name="Haberer G."/>
            <person name="Hollister J.D."/>
            <person name="Ossowski S."/>
            <person name="Ottilar R.P."/>
            <person name="Salamov A.A."/>
            <person name="Schneeberger K."/>
            <person name="Spannagl M."/>
            <person name="Wang X."/>
            <person name="Yang L."/>
            <person name="Nasrallah M.E."/>
            <person name="Bergelson J."/>
            <person name="Carrington J.C."/>
            <person name="Gaut B.S."/>
            <person name="Schmutz J."/>
            <person name="Mayer K.F.X."/>
            <person name="Van de Peer Y."/>
            <person name="Grigoriev I.V."/>
            <person name="Nordborg M."/>
            <person name="Weigel D."/>
            <person name="Guo Y.-L."/>
        </authorList>
    </citation>
    <scope>NUCLEOTIDE SEQUENCE [LARGE SCALE GENOMIC DNA]</scope>
    <source>
        <strain evidence="3">cv. MN47</strain>
    </source>
</reference>
<name>D7LBM2_ARALL</name>
<organism evidence="3">
    <name type="scientific">Arabidopsis lyrata subsp. lyrata</name>
    <name type="common">Lyre-leaved rock-cress</name>
    <dbReference type="NCBI Taxonomy" id="81972"/>
    <lineage>
        <taxon>Eukaryota</taxon>
        <taxon>Viridiplantae</taxon>
        <taxon>Streptophyta</taxon>
        <taxon>Embryophyta</taxon>
        <taxon>Tracheophyta</taxon>
        <taxon>Spermatophyta</taxon>
        <taxon>Magnoliopsida</taxon>
        <taxon>eudicotyledons</taxon>
        <taxon>Gunneridae</taxon>
        <taxon>Pentapetalae</taxon>
        <taxon>rosids</taxon>
        <taxon>malvids</taxon>
        <taxon>Brassicales</taxon>
        <taxon>Brassicaceae</taxon>
        <taxon>Camelineae</taxon>
        <taxon>Arabidopsis</taxon>
    </lineage>
</organism>
<accession>D7LBM2</accession>
<protein>
    <submittedName>
        <fullName evidence="2">Predicted protein</fullName>
    </submittedName>
</protein>
<feature type="region of interest" description="Disordered" evidence="1">
    <location>
        <begin position="56"/>
        <end position="96"/>
    </location>
</feature>
<gene>
    <name evidence="2" type="ORF">ARALYDRAFT_668738</name>
</gene>
<evidence type="ECO:0000313" key="3">
    <source>
        <dbReference type="Proteomes" id="UP000008694"/>
    </source>
</evidence>